<comment type="caution">
    <text evidence="2">The sequence shown here is derived from an EMBL/GenBank/DDBJ whole genome shotgun (WGS) entry which is preliminary data.</text>
</comment>
<dbReference type="OrthoDB" id="4982047at2759"/>
<evidence type="ECO:0000256" key="1">
    <source>
        <dbReference type="SAM" id="MobiDB-lite"/>
    </source>
</evidence>
<name>A0A395S8K9_9HYPO</name>
<dbReference type="Proteomes" id="UP000266234">
    <property type="component" value="Unassembled WGS sequence"/>
</dbReference>
<proteinExistence type="predicted"/>
<accession>A0A395S8K9</accession>
<reference evidence="2 3" key="1">
    <citation type="journal article" date="2018" name="PLoS Pathog.">
        <title>Evolution of structural diversity of trichothecenes, a family of toxins produced by plant pathogenic and entomopathogenic fungi.</title>
        <authorList>
            <person name="Proctor R.H."/>
            <person name="McCormick S.P."/>
            <person name="Kim H.S."/>
            <person name="Cardoza R.E."/>
            <person name="Stanley A.M."/>
            <person name="Lindo L."/>
            <person name="Kelly A."/>
            <person name="Brown D.W."/>
            <person name="Lee T."/>
            <person name="Vaughan M.M."/>
            <person name="Alexander N.J."/>
            <person name="Busman M."/>
            <person name="Gutierrez S."/>
        </authorList>
    </citation>
    <scope>NUCLEOTIDE SEQUENCE [LARGE SCALE GENOMIC DNA]</scope>
    <source>
        <strain evidence="2 3">NRRL 20695</strain>
    </source>
</reference>
<feature type="region of interest" description="Disordered" evidence="1">
    <location>
        <begin position="1"/>
        <end position="26"/>
    </location>
</feature>
<organism evidence="2 3">
    <name type="scientific">Fusarium longipes</name>
    <dbReference type="NCBI Taxonomy" id="694270"/>
    <lineage>
        <taxon>Eukaryota</taxon>
        <taxon>Fungi</taxon>
        <taxon>Dikarya</taxon>
        <taxon>Ascomycota</taxon>
        <taxon>Pezizomycotina</taxon>
        <taxon>Sordariomycetes</taxon>
        <taxon>Hypocreomycetidae</taxon>
        <taxon>Hypocreales</taxon>
        <taxon>Nectriaceae</taxon>
        <taxon>Fusarium</taxon>
    </lineage>
</organism>
<dbReference type="AlphaFoldDB" id="A0A395S8K9"/>
<evidence type="ECO:0008006" key="4">
    <source>
        <dbReference type="Google" id="ProtNLM"/>
    </source>
</evidence>
<evidence type="ECO:0000313" key="2">
    <source>
        <dbReference type="EMBL" id="RGP68764.1"/>
    </source>
</evidence>
<sequence length="439" mass="51868">MAVRRNQNRGSNNPSTRGSTRKKVTESRSLALRLRKIPDPEPQKSFLPSLPVEILEMIIKDDSLDFEDHWSLRRVSSRLFHMSENTIFQGGKFRMFRYALEHADVDVMNKCAELSLPPKDITWDYEDYRKDVPPQSENSLPQGPGYFLLEGLRRQRFSADQYIKAAEWLMNHGFKVCNPSEESIWNSCLEGYFISYRLFDILTATRNKKDQEGICRIIEFLRSRGYEFVLRNCMGDTGRYKTEAETLIHDNSFGAFRRCYDRPTLMLIMMRSGCPASILELYLKQLQEDGMCLKGFVSSRHEEKRNGNIRYYSQTEVAQLIDIYLDELFGLWNWQWETPEQMGDALEAKIKLLVRYKAIDEAEEALLKDILAALRRIEAKNRNQGGLDYQRDASWCWTELFMSVTDITRKRNRTFDQHEKKRYSRPWKCLHEFIHTIYW</sequence>
<dbReference type="EMBL" id="PXOG01000189">
    <property type="protein sequence ID" value="RGP68764.1"/>
    <property type="molecule type" value="Genomic_DNA"/>
</dbReference>
<gene>
    <name evidence="2" type="ORF">FLONG3_8027</name>
</gene>
<keyword evidence="3" id="KW-1185">Reference proteome</keyword>
<evidence type="ECO:0000313" key="3">
    <source>
        <dbReference type="Proteomes" id="UP000266234"/>
    </source>
</evidence>
<protein>
    <recommendedName>
        <fullName evidence="4">F-box domain-containing protein</fullName>
    </recommendedName>
</protein>
<feature type="compositionally biased region" description="Polar residues" evidence="1">
    <location>
        <begin position="8"/>
        <end position="18"/>
    </location>
</feature>